<feature type="region of interest" description="Disordered" evidence="1">
    <location>
        <begin position="129"/>
        <end position="167"/>
    </location>
</feature>
<feature type="region of interest" description="Disordered" evidence="1">
    <location>
        <begin position="67"/>
        <end position="108"/>
    </location>
</feature>
<proteinExistence type="predicted"/>
<feature type="compositionally biased region" description="Gly residues" evidence="1">
    <location>
        <begin position="129"/>
        <end position="144"/>
    </location>
</feature>
<dbReference type="EMBL" id="FNOK01000007">
    <property type="protein sequence ID" value="SDX10589.1"/>
    <property type="molecule type" value="Genomic_DNA"/>
</dbReference>
<protein>
    <submittedName>
        <fullName evidence="2">Uncharacterized protein</fullName>
    </submittedName>
</protein>
<evidence type="ECO:0000313" key="3">
    <source>
        <dbReference type="Proteomes" id="UP000199529"/>
    </source>
</evidence>
<sequence>MGRSGARAGGSAGAPLRPGRSSGALLRPTGGSAGALLRPAGGSIGALLRPAGGSAGAPLRVGRSAGAPLRAAAPPANAAAAPPMFGRARSEGPSAGRAGLSGRARRRPWRGSPFGAWGACEPAAGGAQPGGGVAGGVPGFGGGAGRERRDAPSGAVQPRGSDCSAGPGGMFWGGRAARRGFDACGGCGAWGAWGACGGSGSAARRWLEPLPGALPCLESRSMTRVPPVPSSPSARLRRPVEAAVAFSATSSSGRERRCPNSPCRGSCGTRFPSHLRKPTVCDYCRRARYPPTRIGRRLRDSTADRPN</sequence>
<reference evidence="3" key="1">
    <citation type="submission" date="2016-10" db="EMBL/GenBank/DDBJ databases">
        <authorList>
            <person name="Varghese N."/>
            <person name="Submissions S."/>
        </authorList>
    </citation>
    <scope>NUCLEOTIDE SEQUENCE [LARGE SCALE GENOMIC DNA]</scope>
    <source>
        <strain evidence="3">CGMCC 4.3530</strain>
    </source>
</reference>
<dbReference type="Proteomes" id="UP000199529">
    <property type="component" value="Unassembled WGS sequence"/>
</dbReference>
<feature type="region of interest" description="Disordered" evidence="1">
    <location>
        <begin position="1"/>
        <end position="39"/>
    </location>
</feature>
<dbReference type="AlphaFoldDB" id="A0A1H2Z1B4"/>
<dbReference type="STRING" id="418495.SAMN05216215_1007223"/>
<feature type="compositionally biased region" description="Low complexity" evidence="1">
    <location>
        <begin position="92"/>
        <end position="102"/>
    </location>
</feature>
<evidence type="ECO:0000313" key="2">
    <source>
        <dbReference type="EMBL" id="SDX10589.1"/>
    </source>
</evidence>
<keyword evidence="3" id="KW-1185">Reference proteome</keyword>
<organism evidence="2 3">
    <name type="scientific">Saccharopolyspora shandongensis</name>
    <dbReference type="NCBI Taxonomy" id="418495"/>
    <lineage>
        <taxon>Bacteria</taxon>
        <taxon>Bacillati</taxon>
        <taxon>Actinomycetota</taxon>
        <taxon>Actinomycetes</taxon>
        <taxon>Pseudonocardiales</taxon>
        <taxon>Pseudonocardiaceae</taxon>
        <taxon>Saccharopolyspora</taxon>
    </lineage>
</organism>
<name>A0A1H2Z1B4_9PSEU</name>
<accession>A0A1H2Z1B4</accession>
<evidence type="ECO:0000256" key="1">
    <source>
        <dbReference type="SAM" id="MobiDB-lite"/>
    </source>
</evidence>
<gene>
    <name evidence="2" type="ORF">SAMN05216215_1007223</name>
</gene>
<feature type="compositionally biased region" description="Low complexity" evidence="1">
    <location>
        <begin position="67"/>
        <end position="83"/>
    </location>
</feature>